<evidence type="ECO:0000256" key="16">
    <source>
        <dbReference type="ARBA" id="ARBA00048763"/>
    </source>
</evidence>
<evidence type="ECO:0000256" key="13">
    <source>
        <dbReference type="ARBA" id="ARBA00025783"/>
    </source>
</evidence>
<dbReference type="Gene3D" id="3.40.50.150">
    <property type="entry name" value="Vaccinia Virus protein VP39"/>
    <property type="match status" value="1"/>
</dbReference>
<evidence type="ECO:0000256" key="12">
    <source>
        <dbReference type="ARBA" id="ARBA00023242"/>
    </source>
</evidence>
<evidence type="ECO:0000256" key="9">
    <source>
        <dbReference type="ARBA" id="ARBA00022691"/>
    </source>
</evidence>
<dbReference type="FunFam" id="3.40.50.150:FF:000066">
    <property type="entry name" value="Trimethylguanosine synthase 1"/>
    <property type="match status" value="1"/>
</dbReference>
<evidence type="ECO:0000256" key="1">
    <source>
        <dbReference type="ARBA" id="ARBA00004408"/>
    </source>
</evidence>
<dbReference type="PANTHER" id="PTHR14741:SF32">
    <property type="entry name" value="TRIMETHYLGUANOSINE SYNTHASE"/>
    <property type="match status" value="1"/>
</dbReference>
<evidence type="ECO:0000256" key="7">
    <source>
        <dbReference type="ARBA" id="ARBA00022603"/>
    </source>
</evidence>
<evidence type="ECO:0000256" key="6">
    <source>
        <dbReference type="ARBA" id="ARBA00022553"/>
    </source>
</evidence>
<dbReference type="AlphaFoldDB" id="A0AAV2JT13"/>
<evidence type="ECO:0000256" key="17">
    <source>
        <dbReference type="ARBA" id="ARBA00049075"/>
    </source>
</evidence>
<comment type="similarity">
    <text evidence="13">Belongs to the methyltransferase superfamily. Trimethylguanosine synthase family.</text>
</comment>
<feature type="compositionally biased region" description="Basic residues" evidence="23">
    <location>
        <begin position="394"/>
        <end position="405"/>
    </location>
</feature>
<evidence type="ECO:0000256" key="8">
    <source>
        <dbReference type="ARBA" id="ARBA00022679"/>
    </source>
</evidence>
<evidence type="ECO:0000256" key="5">
    <source>
        <dbReference type="ARBA" id="ARBA00022490"/>
    </source>
</evidence>
<feature type="compositionally biased region" description="Basic and acidic residues" evidence="23">
    <location>
        <begin position="202"/>
        <end position="236"/>
    </location>
</feature>
<evidence type="ECO:0000256" key="3">
    <source>
        <dbReference type="ARBA" id="ARBA00004604"/>
    </source>
</evidence>
<keyword evidence="11" id="KW-0804">Transcription</keyword>
<evidence type="ECO:0000256" key="21">
    <source>
        <dbReference type="ARBA" id="ARBA00079339"/>
    </source>
</evidence>
<evidence type="ECO:0000256" key="20">
    <source>
        <dbReference type="ARBA" id="ARBA00064494"/>
    </source>
</evidence>
<comment type="catalytic activity">
    <reaction evidence="15">
        <text>a 5'-end (N(7)-methyl 5'-triphosphoguanosine)-ribonucleoside in snoRNA + S-adenosyl-L-methionine = a 5'-end (N(2),N(7)-dimethyl 5'-triphosphoguanosine)-ribonucleoside in snoRNA + S-adenosyl-L-homocysteine + H(+)</text>
        <dbReference type="Rhea" id="RHEA:78475"/>
        <dbReference type="Rhea" id="RHEA-COMP:19086"/>
        <dbReference type="Rhea" id="RHEA-COMP:19088"/>
        <dbReference type="ChEBI" id="CHEBI:15378"/>
        <dbReference type="ChEBI" id="CHEBI:57856"/>
        <dbReference type="ChEBI" id="CHEBI:59789"/>
        <dbReference type="ChEBI" id="CHEBI:156461"/>
        <dbReference type="ChEBI" id="CHEBI:172880"/>
    </reaction>
    <physiologicalReaction direction="left-to-right" evidence="15">
        <dbReference type="Rhea" id="RHEA:78476"/>
    </physiologicalReaction>
</comment>
<protein>
    <recommendedName>
        <fullName evidence="4">Trimethylguanosine synthase</fullName>
    </recommendedName>
    <alternativeName>
        <fullName evidence="18">Cap-specific guanine-N(2) methyltransferase</fullName>
    </alternativeName>
    <alternativeName>
        <fullName evidence="21">Nuclear receptor coactivator 6-interacting protein</fullName>
    </alternativeName>
    <alternativeName>
        <fullName evidence="22">PRIP-interacting protein with methyltransferase motif</fullName>
    </alternativeName>
</protein>
<comment type="catalytic activity">
    <reaction evidence="16">
        <text>a 5'-end (N(2),N(7)-dimethyl 5'-triphosphoguanosine)-ribonucleoside in snRNA + S-adenosyl-L-methionine = a 5'-end (N(2),N(2),N(7)-trimethyl 5'-triphosphoguanosine)-ribonucleoside in snRNA + S-adenosyl-L-homocysteine + H(+)</text>
        <dbReference type="Rhea" id="RHEA:78479"/>
        <dbReference type="Rhea" id="RHEA-COMP:19087"/>
        <dbReference type="Rhea" id="RHEA-COMP:19089"/>
        <dbReference type="ChEBI" id="CHEBI:15378"/>
        <dbReference type="ChEBI" id="CHEBI:57856"/>
        <dbReference type="ChEBI" id="CHEBI:59789"/>
        <dbReference type="ChEBI" id="CHEBI:167623"/>
        <dbReference type="ChEBI" id="CHEBI:172880"/>
    </reaction>
    <physiologicalReaction direction="left-to-right" evidence="16">
        <dbReference type="Rhea" id="RHEA:78480"/>
    </physiologicalReaction>
</comment>
<dbReference type="InterPro" id="IPR019012">
    <property type="entry name" value="RNA_cap_Gua-N2-MeTrfase"/>
</dbReference>
<feature type="compositionally biased region" description="Gly residues" evidence="23">
    <location>
        <begin position="318"/>
        <end position="327"/>
    </location>
</feature>
<keyword evidence="25" id="KW-1185">Reference proteome</keyword>
<name>A0AAV2JT13_KNICA</name>
<keyword evidence="7" id="KW-0489">Methyltransferase</keyword>
<feature type="region of interest" description="Disordered" evidence="23">
    <location>
        <begin position="1"/>
        <end position="71"/>
    </location>
</feature>
<organism evidence="24 25">
    <name type="scientific">Knipowitschia caucasica</name>
    <name type="common">Caucasian dwarf goby</name>
    <name type="synonym">Pomatoschistus caucasicus</name>
    <dbReference type="NCBI Taxonomy" id="637954"/>
    <lineage>
        <taxon>Eukaryota</taxon>
        <taxon>Metazoa</taxon>
        <taxon>Chordata</taxon>
        <taxon>Craniata</taxon>
        <taxon>Vertebrata</taxon>
        <taxon>Euteleostomi</taxon>
        <taxon>Actinopterygii</taxon>
        <taxon>Neopterygii</taxon>
        <taxon>Teleostei</taxon>
        <taxon>Neoteleostei</taxon>
        <taxon>Acanthomorphata</taxon>
        <taxon>Gobiaria</taxon>
        <taxon>Gobiiformes</taxon>
        <taxon>Gobioidei</taxon>
        <taxon>Gobiidae</taxon>
        <taxon>Gobiinae</taxon>
        <taxon>Knipowitschia</taxon>
    </lineage>
</organism>
<evidence type="ECO:0000256" key="19">
    <source>
        <dbReference type="ARBA" id="ARBA00057179"/>
    </source>
</evidence>
<evidence type="ECO:0000256" key="2">
    <source>
        <dbReference type="ARBA" id="ARBA00004496"/>
    </source>
</evidence>
<evidence type="ECO:0000256" key="15">
    <source>
        <dbReference type="ARBA" id="ARBA00048740"/>
    </source>
</evidence>
<feature type="compositionally biased region" description="Basic and acidic residues" evidence="23">
    <location>
        <begin position="408"/>
        <end position="418"/>
    </location>
</feature>
<dbReference type="Proteomes" id="UP001497482">
    <property type="component" value="Chromosome 14"/>
</dbReference>
<dbReference type="GO" id="GO:0015030">
    <property type="term" value="C:Cajal body"/>
    <property type="evidence" value="ECO:0007669"/>
    <property type="project" value="UniProtKB-SubCell"/>
</dbReference>
<keyword evidence="12" id="KW-0539">Nucleus</keyword>
<feature type="region of interest" description="Disordered" evidence="23">
    <location>
        <begin position="90"/>
        <end position="123"/>
    </location>
</feature>
<evidence type="ECO:0000256" key="23">
    <source>
        <dbReference type="SAM" id="MobiDB-lite"/>
    </source>
</evidence>
<comment type="subunit">
    <text evidence="20">May form homooligomers. Interacts with CREBBP/CBP, EED/WAIT1, EP300/P300, NCOA6/PRIP, PPARBP/PBP and SMN.</text>
</comment>
<dbReference type="PANTHER" id="PTHR14741">
    <property type="entry name" value="S-ADENOSYLMETHIONINE-DEPENDENT METHYLTRANSFERASE RELATED"/>
    <property type="match status" value="1"/>
</dbReference>
<dbReference type="GO" id="GO:0005737">
    <property type="term" value="C:cytoplasm"/>
    <property type="evidence" value="ECO:0007669"/>
    <property type="project" value="UniProtKB-SubCell"/>
</dbReference>
<evidence type="ECO:0000256" key="11">
    <source>
        <dbReference type="ARBA" id="ARBA00023163"/>
    </source>
</evidence>
<reference evidence="24 25" key="1">
    <citation type="submission" date="2024-04" db="EMBL/GenBank/DDBJ databases">
        <authorList>
            <person name="Waldvogel A.-M."/>
            <person name="Schoenle A."/>
        </authorList>
    </citation>
    <scope>NUCLEOTIDE SEQUENCE [LARGE SCALE GENOMIC DNA]</scope>
</reference>
<comment type="function">
    <text evidence="19">Catalyzes the 2 serial methylation steps for the conversion of the 7-monomethylguanosine (m(7)G) caps of snRNAs and snoRNAs to a 2,2,7-trimethylguanosine (m(2,2,7)G) cap structure. The enzyme is specific for guanine, and N7 methylation must precede N2 methylation. Hypermethylation of the m7G cap of U snRNAs leads to their concentration in nuclear foci, their colocalization with coilin and the formation of canonical Cajal bodies (CBs). Plays a role in transcriptional regulation.</text>
</comment>
<dbReference type="Pfam" id="PF09445">
    <property type="entry name" value="Methyltransf_15"/>
    <property type="match status" value="1"/>
</dbReference>
<evidence type="ECO:0000256" key="22">
    <source>
        <dbReference type="ARBA" id="ARBA00081504"/>
    </source>
</evidence>
<sequence>MVLFPAPDGTSGFSSLSLPFGHMSQDSHMYEEEEEEEEEEKEEKEEEEEPAENADPNSEEEVLDEESKLMMEMGLPLSFSSSSAFKRKGKRLNKNPAPFWATAPDQDYSEEAEDGAAADCEPEPWDSYWAEQGEALLWSHWLENNPEYELNPELDPPWSHPELKPSWDLHYAHTYYHYQEQFRYWSKQGWTAEETSVDQQNEETRRDQQNEETRGDQQNEETRGDQQNEETRRDQQNEGNVATYLDSQKVASSVDLDNVASSVDGLTAKFEDSCGLNSEEDQKERGEGAEPSDGGSDDTKPTERQGNVQDQTGSEQRAGGGGGGGAGAESRRKSSEDDEEEPPGEQQFKLKRSHELDPEESPQMSEESWRELGLKCRENPLFCSVLSTSGTPRGQKRGRKRKTNSHIRFSDTESESHRSSTLTKVKDFLGIVQKVSASGPTSDCDPGHEDITSQSTETSGECREAQDGAGPNWTKPRPVEDQEDQKDPKDHRAQTKLLWRSEADQEDPQDHGALTKQRPEEDQERPNNHRALPSLETPDFLQPQASGEASADVSRRKRTKKRLRSDPVPEELRSEPGLAKYWAQRHRLFSRFDQGIRLDKEGWFSVTPEKIAAHIAFRVQNSFPAVHLIIDAFCGVGGNAIQFALSGSRVLAVDIDATRLDLARHNAAVYGVADRMDFIQGDFLQLAPHLHGDVVFLSPPWGGPAYLSAEVFDIQSMMDPDGFEIFQKAKLISDNIVYFLPRNADMDQMVSLAGPGGRVEVEQNFLNNKLKTITAYFGNLVQSSDAEDGICRSALGQDEASQNALGQD</sequence>
<accession>A0AAV2JT13</accession>
<evidence type="ECO:0000313" key="25">
    <source>
        <dbReference type="Proteomes" id="UP001497482"/>
    </source>
</evidence>
<feature type="region of interest" description="Disordered" evidence="23">
    <location>
        <begin position="384"/>
        <end position="422"/>
    </location>
</feature>
<dbReference type="InterPro" id="IPR029063">
    <property type="entry name" value="SAM-dependent_MTases_sf"/>
</dbReference>
<keyword evidence="10" id="KW-0805">Transcription regulation</keyword>
<dbReference type="GO" id="GO:0071164">
    <property type="term" value="F:RNA cap trimethylguanosine synthase activity"/>
    <property type="evidence" value="ECO:0007669"/>
    <property type="project" value="TreeGrafter"/>
</dbReference>
<feature type="region of interest" description="Disordered" evidence="23">
    <location>
        <begin position="436"/>
        <end position="571"/>
    </location>
</feature>
<keyword evidence="8" id="KW-0808">Transferase</keyword>
<dbReference type="SUPFAM" id="SSF53335">
    <property type="entry name" value="S-adenosyl-L-methionine-dependent methyltransferases"/>
    <property type="match status" value="1"/>
</dbReference>
<evidence type="ECO:0000256" key="18">
    <source>
        <dbReference type="ARBA" id="ARBA00049790"/>
    </source>
</evidence>
<feature type="compositionally biased region" description="Acidic residues" evidence="23">
    <location>
        <begin position="31"/>
        <end position="64"/>
    </location>
</feature>
<evidence type="ECO:0000256" key="4">
    <source>
        <dbReference type="ARBA" id="ARBA00018517"/>
    </source>
</evidence>
<feature type="region of interest" description="Disordered" evidence="23">
    <location>
        <begin position="265"/>
        <end position="372"/>
    </location>
</feature>
<gene>
    <name evidence="24" type="ORF">KC01_LOCUS11496</name>
</gene>
<dbReference type="GO" id="GO:0005730">
    <property type="term" value="C:nucleolus"/>
    <property type="evidence" value="ECO:0007669"/>
    <property type="project" value="UniProtKB-SubCell"/>
</dbReference>
<comment type="catalytic activity">
    <reaction evidence="17">
        <text>a 5'-end (N(7)-methyl 5'-triphosphoguanosine)-ribonucleoside in snRNA + S-adenosyl-L-methionine = a 5'-end (N(2),N(7)-dimethyl 5'-triphosphoguanosine)-ribonucleoside in snRNA + S-adenosyl-L-homocysteine + H(+)</text>
        <dbReference type="Rhea" id="RHEA:78471"/>
        <dbReference type="Rhea" id="RHEA-COMP:19085"/>
        <dbReference type="Rhea" id="RHEA-COMP:19087"/>
        <dbReference type="ChEBI" id="CHEBI:15378"/>
        <dbReference type="ChEBI" id="CHEBI:57856"/>
        <dbReference type="ChEBI" id="CHEBI:59789"/>
        <dbReference type="ChEBI" id="CHEBI:156461"/>
        <dbReference type="ChEBI" id="CHEBI:172880"/>
    </reaction>
    <physiologicalReaction direction="left-to-right" evidence="17">
        <dbReference type="Rhea" id="RHEA:78472"/>
    </physiologicalReaction>
</comment>
<keyword evidence="9" id="KW-0949">S-adenosyl-L-methionine</keyword>
<keyword evidence="5" id="KW-0963">Cytoplasm</keyword>
<feature type="region of interest" description="Disordered" evidence="23">
    <location>
        <begin position="195"/>
        <end position="252"/>
    </location>
</feature>
<keyword evidence="6" id="KW-0597">Phosphoprotein</keyword>
<feature type="compositionally biased region" description="Acidic residues" evidence="23">
    <location>
        <begin position="107"/>
        <end position="123"/>
    </location>
</feature>
<comment type="subcellular location">
    <subcellularLocation>
        <location evidence="2">Cytoplasm</location>
    </subcellularLocation>
    <subcellularLocation>
        <location evidence="1">Nucleus</location>
        <location evidence="1">Cajal body</location>
    </subcellularLocation>
    <subcellularLocation>
        <location evidence="3">Nucleus</location>
        <location evidence="3">Nucleolus</location>
    </subcellularLocation>
</comment>
<feature type="compositionally biased region" description="Polar residues" evidence="23">
    <location>
        <begin position="304"/>
        <end position="315"/>
    </location>
</feature>
<dbReference type="EMBL" id="OZ035836">
    <property type="protein sequence ID" value="CAL1580679.1"/>
    <property type="molecule type" value="Genomic_DNA"/>
</dbReference>
<proteinExistence type="inferred from homology"/>
<feature type="compositionally biased region" description="Polar residues" evidence="23">
    <location>
        <begin position="237"/>
        <end position="251"/>
    </location>
</feature>
<dbReference type="CDD" id="cd02440">
    <property type="entry name" value="AdoMet_MTases"/>
    <property type="match status" value="1"/>
</dbReference>
<comment type="catalytic activity">
    <reaction evidence="14">
        <text>a 5'-end (N(2),N(7)-dimethyl 5'-triphosphoguanosine)-ribonucleoside in snoRNA + S-adenosyl-L-methionine = a 5'-end (N(2),N(2),N(7)-trimethyl 5'-triphosphoguanosine)-ribonucleoside in snoRNA + S-adenosyl-L-homocysteine + H(+)</text>
        <dbReference type="Rhea" id="RHEA:78507"/>
        <dbReference type="Rhea" id="RHEA-COMP:19088"/>
        <dbReference type="Rhea" id="RHEA-COMP:19090"/>
        <dbReference type="ChEBI" id="CHEBI:15378"/>
        <dbReference type="ChEBI" id="CHEBI:57856"/>
        <dbReference type="ChEBI" id="CHEBI:59789"/>
        <dbReference type="ChEBI" id="CHEBI:167623"/>
        <dbReference type="ChEBI" id="CHEBI:172880"/>
    </reaction>
    <physiologicalReaction direction="left-to-right" evidence="14">
        <dbReference type="Rhea" id="RHEA:78508"/>
    </physiologicalReaction>
</comment>
<evidence type="ECO:0000256" key="10">
    <source>
        <dbReference type="ARBA" id="ARBA00023015"/>
    </source>
</evidence>
<feature type="compositionally biased region" description="Basic and acidic residues" evidence="23">
    <location>
        <begin position="477"/>
        <end position="503"/>
    </location>
</feature>
<evidence type="ECO:0000256" key="14">
    <source>
        <dbReference type="ARBA" id="ARBA00047418"/>
    </source>
</evidence>
<evidence type="ECO:0000313" key="24">
    <source>
        <dbReference type="EMBL" id="CAL1580679.1"/>
    </source>
</evidence>
<feature type="compositionally biased region" description="Basic and acidic residues" evidence="23">
    <location>
        <begin position="517"/>
        <end position="527"/>
    </location>
</feature>